<dbReference type="InterPro" id="IPR001480">
    <property type="entry name" value="Bulb-type_lectin_dom"/>
</dbReference>
<evidence type="ECO:0000256" key="3">
    <source>
        <dbReference type="ARBA" id="ARBA00023180"/>
    </source>
</evidence>
<keyword evidence="2" id="KW-1015">Disulfide bond</keyword>
<feature type="region of interest" description="Disordered" evidence="4">
    <location>
        <begin position="561"/>
        <end position="600"/>
    </location>
</feature>
<dbReference type="PANTHER" id="PTHR47976">
    <property type="entry name" value="G-TYPE LECTIN S-RECEPTOR-LIKE SERINE/THREONINE-PROTEIN KINASE SD2-5"/>
    <property type="match status" value="1"/>
</dbReference>
<keyword evidence="1 5" id="KW-0732">Signal</keyword>
<feature type="signal peptide" evidence="5">
    <location>
        <begin position="1"/>
        <end position="23"/>
    </location>
</feature>
<dbReference type="SUPFAM" id="SSF51110">
    <property type="entry name" value="alpha-D-mannose-specific plant lectins"/>
    <property type="match status" value="2"/>
</dbReference>
<dbReference type="InterPro" id="IPR036426">
    <property type="entry name" value="Bulb-type_lectin_dom_sf"/>
</dbReference>
<feature type="compositionally biased region" description="Acidic residues" evidence="4">
    <location>
        <begin position="561"/>
        <end position="572"/>
    </location>
</feature>
<evidence type="ECO:0000256" key="4">
    <source>
        <dbReference type="SAM" id="MobiDB-lite"/>
    </source>
</evidence>
<dbReference type="Gramene" id="QL06p029941:mrna">
    <property type="protein sequence ID" value="QL06p029941:mrna"/>
    <property type="gene ID" value="QL06p029941"/>
</dbReference>
<dbReference type="SMART" id="SM00108">
    <property type="entry name" value="B_lectin"/>
    <property type="match status" value="1"/>
</dbReference>
<dbReference type="EnsemblPlants" id="QL06p029941:mrna">
    <property type="protein sequence ID" value="QL06p029941:mrna"/>
    <property type="gene ID" value="QL06p029941"/>
</dbReference>
<dbReference type="EMBL" id="LRBV02000006">
    <property type="status" value="NOT_ANNOTATED_CDS"/>
    <property type="molecule type" value="Genomic_DNA"/>
</dbReference>
<evidence type="ECO:0000313" key="7">
    <source>
        <dbReference type="EnsemblPlants" id="QL06p029941:mrna"/>
    </source>
</evidence>
<name>A0A7N2LYL6_QUELO</name>
<feature type="chain" id="PRO_5029445858" description="Bulb-type lectin domain-containing protein" evidence="5">
    <location>
        <begin position="24"/>
        <end position="632"/>
    </location>
</feature>
<accession>A0A7N2LYL6</accession>
<dbReference type="AlphaFoldDB" id="A0A7N2LYL6"/>
<evidence type="ECO:0000313" key="8">
    <source>
        <dbReference type="Proteomes" id="UP000594261"/>
    </source>
</evidence>
<dbReference type="PROSITE" id="PS50927">
    <property type="entry name" value="BULB_LECTIN"/>
    <property type="match status" value="1"/>
</dbReference>
<feature type="compositionally biased region" description="Polar residues" evidence="4">
    <location>
        <begin position="578"/>
        <end position="587"/>
    </location>
</feature>
<dbReference type="InParanoid" id="A0A7N2LYL6"/>
<dbReference type="Gene3D" id="2.90.10.10">
    <property type="entry name" value="Bulb-type lectin domain"/>
    <property type="match status" value="1"/>
</dbReference>
<dbReference type="PANTHER" id="PTHR47976:SF49">
    <property type="entry name" value="RECEPTOR-LIKE SERINE_THREONINE-PROTEIN KINASE"/>
    <property type="match status" value="1"/>
</dbReference>
<evidence type="ECO:0000256" key="1">
    <source>
        <dbReference type="ARBA" id="ARBA00022729"/>
    </source>
</evidence>
<dbReference type="Proteomes" id="UP000594261">
    <property type="component" value="Chromosome 6"/>
</dbReference>
<evidence type="ECO:0000256" key="2">
    <source>
        <dbReference type="ARBA" id="ARBA00023157"/>
    </source>
</evidence>
<protein>
    <recommendedName>
        <fullName evidence="6">Bulb-type lectin domain-containing protein</fullName>
    </recommendedName>
</protein>
<dbReference type="FunFam" id="2.90.10.10:FF:000026">
    <property type="entry name" value="Serine/threonine-protein kinase"/>
    <property type="match status" value="1"/>
</dbReference>
<feature type="domain" description="Bulb-type lectin" evidence="6">
    <location>
        <begin position="28"/>
        <end position="179"/>
    </location>
</feature>
<proteinExistence type="predicted"/>
<reference evidence="7" key="2">
    <citation type="submission" date="2021-01" db="UniProtKB">
        <authorList>
            <consortium name="EnsemblPlants"/>
        </authorList>
    </citation>
    <scope>IDENTIFICATION</scope>
</reference>
<sequence>MTSISKPVLLLLLVFSLSIDSSAQQNHSNVINLGSSLSPSANHTSWLSPSGLFAFGFYQQGDGFLIGIWLIHQTEKTIIWTANRDDPPVSSNASLDLTRDGKLLLKIEQGVEKLIPQMLDPAPVVSAAMLILNLSSGYKLVSSVSTSDQSSGRFFLQMQKDGNLVGYPVNSSAESDDAYWSSNTPNSGLNVQLILSHIGILFLSGGDLREHILVNSSYPSKNRTAIHRATLDADGIFRLYLHRFESSNGSDVLLEWSALSNLCEVKGIYGFNSYCSSMGNKDVCKCYPGFHFINASKKFLGCYKNSSDDDCRRNNPCGRSMGHGLWVGPKPAQFLTSPTRPHWMTPTKKKTTAKKGDKRLKMDNTKFKSPQHFERYIWFYMKATIIQERFVDLVDLKETFIPSCFQGRDVDDIDEVLGFGDLDDHDFTHYKDRMLSTETVQSHIGGVREGGCLNTTAFPADMRCLTTIMMFNLYPVRKLTTINNARGIFLMELKENTYIDISAHIFYTIFDETRTTSKAKLIFSNLLIRLFRLKSVEIPQDISLMPTPLTIMRIRVCLPSDEEEGDQEEGEPMETKTEATGQTSSSKGHGKRSKASSSSVVPLDAFQIILERIDGLKDVQNEQSDRLAALQD</sequence>
<keyword evidence="8" id="KW-1185">Reference proteome</keyword>
<reference evidence="7 8" key="1">
    <citation type="journal article" date="2016" name="G3 (Bethesda)">
        <title>First Draft Assembly and Annotation of the Genome of a California Endemic Oak Quercus lobata Nee (Fagaceae).</title>
        <authorList>
            <person name="Sork V.L."/>
            <person name="Fitz-Gibbon S.T."/>
            <person name="Puiu D."/>
            <person name="Crepeau M."/>
            <person name="Gugger P.F."/>
            <person name="Sherman R."/>
            <person name="Stevens K."/>
            <person name="Langley C.H."/>
            <person name="Pellegrini M."/>
            <person name="Salzberg S.L."/>
        </authorList>
    </citation>
    <scope>NUCLEOTIDE SEQUENCE [LARGE SCALE GENOMIC DNA]</scope>
    <source>
        <strain evidence="7 8">cv. SW786</strain>
    </source>
</reference>
<evidence type="ECO:0000256" key="5">
    <source>
        <dbReference type="SAM" id="SignalP"/>
    </source>
</evidence>
<dbReference type="InterPro" id="IPR051343">
    <property type="entry name" value="G-type_lectin_kinases/EP1-like"/>
</dbReference>
<evidence type="ECO:0000259" key="6">
    <source>
        <dbReference type="PROSITE" id="PS50927"/>
    </source>
</evidence>
<organism evidence="7 8">
    <name type="scientific">Quercus lobata</name>
    <name type="common">Valley oak</name>
    <dbReference type="NCBI Taxonomy" id="97700"/>
    <lineage>
        <taxon>Eukaryota</taxon>
        <taxon>Viridiplantae</taxon>
        <taxon>Streptophyta</taxon>
        <taxon>Embryophyta</taxon>
        <taxon>Tracheophyta</taxon>
        <taxon>Spermatophyta</taxon>
        <taxon>Magnoliopsida</taxon>
        <taxon>eudicotyledons</taxon>
        <taxon>Gunneridae</taxon>
        <taxon>Pentapetalae</taxon>
        <taxon>rosids</taxon>
        <taxon>fabids</taxon>
        <taxon>Fagales</taxon>
        <taxon>Fagaceae</taxon>
        <taxon>Quercus</taxon>
    </lineage>
</organism>
<keyword evidence="3" id="KW-0325">Glycoprotein</keyword>